<organism evidence="3 4">
    <name type="scientific">Neptunicoccus cionae</name>
    <dbReference type="NCBI Taxonomy" id="2035344"/>
    <lineage>
        <taxon>Bacteria</taxon>
        <taxon>Pseudomonadati</taxon>
        <taxon>Pseudomonadota</taxon>
        <taxon>Alphaproteobacteria</taxon>
        <taxon>Rhodobacterales</taxon>
        <taxon>Paracoccaceae</taxon>
        <taxon>Neptunicoccus</taxon>
    </lineage>
</organism>
<reference evidence="3" key="1">
    <citation type="journal article" date="2014" name="Int. J. Syst. Evol. Microbiol.">
        <title>Complete genome sequence of Corynebacterium casei LMG S-19264T (=DSM 44701T), isolated from a smear-ripened cheese.</title>
        <authorList>
            <consortium name="US DOE Joint Genome Institute (JGI-PGF)"/>
            <person name="Walter F."/>
            <person name="Albersmeier A."/>
            <person name="Kalinowski J."/>
            <person name="Ruckert C."/>
        </authorList>
    </citation>
    <scope>NUCLEOTIDE SEQUENCE</scope>
    <source>
        <strain evidence="3">CGMCC 1.15880</strain>
    </source>
</reference>
<evidence type="ECO:0000313" key="3">
    <source>
        <dbReference type="EMBL" id="GGA16247.1"/>
    </source>
</evidence>
<keyword evidence="2" id="KW-0472">Membrane</keyword>
<name>A0A916VPL6_9RHOB</name>
<feature type="transmembrane region" description="Helical" evidence="2">
    <location>
        <begin position="31"/>
        <end position="50"/>
    </location>
</feature>
<gene>
    <name evidence="3" type="ORF">GCM10011498_15850</name>
</gene>
<evidence type="ECO:0000256" key="2">
    <source>
        <dbReference type="SAM" id="Phobius"/>
    </source>
</evidence>
<protein>
    <submittedName>
        <fullName evidence="3">Uncharacterized protein</fullName>
    </submittedName>
</protein>
<proteinExistence type="predicted"/>
<accession>A0A916VPL6</accession>
<dbReference type="AlphaFoldDB" id="A0A916VPL6"/>
<keyword evidence="4" id="KW-1185">Reference proteome</keyword>
<keyword evidence="2" id="KW-1133">Transmembrane helix</keyword>
<feature type="region of interest" description="Disordered" evidence="1">
    <location>
        <begin position="113"/>
        <end position="155"/>
    </location>
</feature>
<dbReference type="Proteomes" id="UP000628017">
    <property type="component" value="Unassembled WGS sequence"/>
</dbReference>
<evidence type="ECO:0000256" key="1">
    <source>
        <dbReference type="SAM" id="MobiDB-lite"/>
    </source>
</evidence>
<comment type="caution">
    <text evidence="3">The sequence shown here is derived from an EMBL/GenBank/DDBJ whole genome shotgun (WGS) entry which is preliminary data.</text>
</comment>
<dbReference type="EMBL" id="BMKA01000002">
    <property type="protein sequence ID" value="GGA16247.1"/>
    <property type="molecule type" value="Genomic_DNA"/>
</dbReference>
<reference evidence="3" key="2">
    <citation type="submission" date="2020-09" db="EMBL/GenBank/DDBJ databases">
        <authorList>
            <person name="Sun Q."/>
            <person name="Zhou Y."/>
        </authorList>
    </citation>
    <scope>NUCLEOTIDE SEQUENCE</scope>
    <source>
        <strain evidence="3">CGMCC 1.15880</strain>
    </source>
</reference>
<evidence type="ECO:0000313" key="4">
    <source>
        <dbReference type="Proteomes" id="UP000628017"/>
    </source>
</evidence>
<feature type="compositionally biased region" description="Polar residues" evidence="1">
    <location>
        <begin position="142"/>
        <end position="152"/>
    </location>
</feature>
<keyword evidence="2" id="KW-0812">Transmembrane</keyword>
<sequence>MTMFWLLACALYVFGVPGALAQITTNILTLMIAFIAMFFPVIVIWTVAYVSNALRGMRAETNVLRSSMDQIRTVLADRPAEDESRGIKMQEQLNEIAALTQQTDKRLNDLTTTSLISPSEPAGPRTDAAALAEKQNEEDDFSQTSLPLQTPSGPERMPITVSEFIKALNFPDNAEDKEGFRVLRRAFEERELGKLLQASQDVLTLLSQDGIYMDDLTPDKPLPAVWRRFASGQRGLTVSALGGIRDRSALTLAKTRLKNDPVFRDAAHHFLRKFDQILIEFEHTAEDHELLEMSQTRTARAFMLLGRVAGSFD</sequence>